<dbReference type="EMBL" id="BMHQ01000012">
    <property type="protein sequence ID" value="GGE26081.1"/>
    <property type="molecule type" value="Genomic_DNA"/>
</dbReference>
<keyword evidence="2" id="KW-1185">Reference proteome</keyword>
<comment type="caution">
    <text evidence="1">The sequence shown here is derived from an EMBL/GenBank/DDBJ whole genome shotgun (WGS) entry which is preliminary data.</text>
</comment>
<dbReference type="Proteomes" id="UP000625210">
    <property type="component" value="Unassembled WGS sequence"/>
</dbReference>
<gene>
    <name evidence="1" type="ORF">GCM10011571_30250</name>
</gene>
<accession>A0A8J2VJ42</accession>
<name>A0A8J2VJ42_9BACL</name>
<protein>
    <submittedName>
        <fullName evidence="1">Uncharacterized protein</fullName>
    </submittedName>
</protein>
<reference evidence="1" key="1">
    <citation type="journal article" date="2014" name="Int. J. Syst. Evol. Microbiol.">
        <title>Complete genome sequence of Corynebacterium casei LMG S-19264T (=DSM 44701T), isolated from a smear-ripened cheese.</title>
        <authorList>
            <consortium name="US DOE Joint Genome Institute (JGI-PGF)"/>
            <person name="Walter F."/>
            <person name="Albersmeier A."/>
            <person name="Kalinowski J."/>
            <person name="Ruckert C."/>
        </authorList>
    </citation>
    <scope>NUCLEOTIDE SEQUENCE</scope>
    <source>
        <strain evidence="1">CGMCC 1.15179</strain>
    </source>
</reference>
<evidence type="ECO:0000313" key="1">
    <source>
        <dbReference type="EMBL" id="GGE26081.1"/>
    </source>
</evidence>
<sequence length="50" mass="5516">MGHELAGKQADLGTTQAVLDRGTATIHEIRCHRGIEPNMFSVKKSMNAFF</sequence>
<dbReference type="AlphaFoldDB" id="A0A8J2VJ42"/>
<evidence type="ECO:0000313" key="2">
    <source>
        <dbReference type="Proteomes" id="UP000625210"/>
    </source>
</evidence>
<proteinExistence type="predicted"/>
<reference evidence="1" key="2">
    <citation type="submission" date="2020-09" db="EMBL/GenBank/DDBJ databases">
        <authorList>
            <person name="Sun Q."/>
            <person name="Zhou Y."/>
        </authorList>
    </citation>
    <scope>NUCLEOTIDE SEQUENCE</scope>
    <source>
        <strain evidence="1">CGMCC 1.15179</strain>
    </source>
</reference>
<organism evidence="1 2">
    <name type="scientific">Marinithermofilum abyssi</name>
    <dbReference type="NCBI Taxonomy" id="1571185"/>
    <lineage>
        <taxon>Bacteria</taxon>
        <taxon>Bacillati</taxon>
        <taxon>Bacillota</taxon>
        <taxon>Bacilli</taxon>
        <taxon>Bacillales</taxon>
        <taxon>Thermoactinomycetaceae</taxon>
        <taxon>Marinithermofilum</taxon>
    </lineage>
</organism>